<feature type="transmembrane region" description="Helical" evidence="5">
    <location>
        <begin position="195"/>
        <end position="215"/>
    </location>
</feature>
<comment type="subcellular location">
    <subcellularLocation>
        <location evidence="1">Membrane</location>
        <topology evidence="1">Multi-pass membrane protein</topology>
    </subcellularLocation>
</comment>
<keyword evidence="7" id="KW-1185">Reference proteome</keyword>
<gene>
    <name evidence="6" type="ORF">D5S19_20085</name>
</gene>
<dbReference type="AlphaFoldDB" id="A0A419I1M4"/>
<name>A0A419I1M4_9PSEU</name>
<evidence type="ECO:0000256" key="3">
    <source>
        <dbReference type="ARBA" id="ARBA00022989"/>
    </source>
</evidence>
<dbReference type="OrthoDB" id="3613079at2"/>
<evidence type="ECO:0000256" key="2">
    <source>
        <dbReference type="ARBA" id="ARBA00022692"/>
    </source>
</evidence>
<comment type="caution">
    <text evidence="6">The sequence shown here is derived from an EMBL/GenBank/DDBJ whole genome shotgun (WGS) entry which is preliminary data.</text>
</comment>
<feature type="transmembrane region" description="Helical" evidence="5">
    <location>
        <begin position="173"/>
        <end position="189"/>
    </location>
</feature>
<sequence length="228" mass="24546">MPGSLSGLDGCFPRRAGRAWLRYLPSPRSTPFTFSYLVLLLCTTLVLRFADPVLTAKLLQLSSTDAHNLWRRPLTSLLTSAIWIEDGGWIAYAAIFALAIAPLERRFGPGRTALVFFSGHIVATLATELPVMALINTAVLPNSAGRWLDIGVSYGFLTTAGALACLARGQARIVALVALELFIVLVYVVDDPGSLDSVITMLGHVVAAHFGLLCWGPKLRADQAKQAV</sequence>
<dbReference type="Proteomes" id="UP000285112">
    <property type="component" value="Unassembled WGS sequence"/>
</dbReference>
<keyword evidence="4 5" id="KW-0472">Membrane</keyword>
<keyword evidence="3 5" id="KW-1133">Transmembrane helix</keyword>
<reference evidence="6 7" key="1">
    <citation type="submission" date="2018-09" db="EMBL/GenBank/DDBJ databases">
        <title>YIM PH 21725 draft genome.</title>
        <authorList>
            <person name="Miao C."/>
        </authorList>
    </citation>
    <scope>NUCLEOTIDE SEQUENCE [LARGE SCALE GENOMIC DNA]</scope>
    <source>
        <strain evidence="7">YIM PH21725</strain>
    </source>
</reference>
<keyword evidence="2 5" id="KW-0812">Transmembrane</keyword>
<organism evidence="6 7">
    <name type="scientific">Amycolatopsis panacis</name>
    <dbReference type="NCBI Taxonomy" id="2340917"/>
    <lineage>
        <taxon>Bacteria</taxon>
        <taxon>Bacillati</taxon>
        <taxon>Actinomycetota</taxon>
        <taxon>Actinomycetes</taxon>
        <taxon>Pseudonocardiales</taxon>
        <taxon>Pseudonocardiaceae</taxon>
        <taxon>Amycolatopsis</taxon>
    </lineage>
</organism>
<accession>A0A419I1M4</accession>
<dbReference type="InterPro" id="IPR046862">
    <property type="entry name" value="Rhomboid_2"/>
</dbReference>
<dbReference type="InterPro" id="IPR035952">
    <property type="entry name" value="Rhomboid-like_sf"/>
</dbReference>
<evidence type="ECO:0000313" key="7">
    <source>
        <dbReference type="Proteomes" id="UP000285112"/>
    </source>
</evidence>
<proteinExistence type="predicted"/>
<dbReference type="EMBL" id="QZFV01000096">
    <property type="protein sequence ID" value="RJQ83519.1"/>
    <property type="molecule type" value="Genomic_DNA"/>
</dbReference>
<dbReference type="Pfam" id="PF20401">
    <property type="entry name" value="Rhomboid_2"/>
    <property type="match status" value="1"/>
</dbReference>
<evidence type="ECO:0000256" key="4">
    <source>
        <dbReference type="ARBA" id="ARBA00023136"/>
    </source>
</evidence>
<evidence type="ECO:0000256" key="1">
    <source>
        <dbReference type="ARBA" id="ARBA00004141"/>
    </source>
</evidence>
<evidence type="ECO:0000313" key="6">
    <source>
        <dbReference type="EMBL" id="RJQ83519.1"/>
    </source>
</evidence>
<feature type="transmembrane region" description="Helical" evidence="5">
    <location>
        <begin position="113"/>
        <end position="135"/>
    </location>
</feature>
<dbReference type="SUPFAM" id="SSF144091">
    <property type="entry name" value="Rhomboid-like"/>
    <property type="match status" value="1"/>
</dbReference>
<protein>
    <recommendedName>
        <fullName evidence="8">Rhomboid family intramembrane serine protease</fullName>
    </recommendedName>
</protein>
<dbReference type="GO" id="GO:0016020">
    <property type="term" value="C:membrane"/>
    <property type="evidence" value="ECO:0007669"/>
    <property type="project" value="UniProtKB-SubCell"/>
</dbReference>
<feature type="transmembrane region" description="Helical" evidence="5">
    <location>
        <begin position="32"/>
        <end position="50"/>
    </location>
</feature>
<evidence type="ECO:0000256" key="5">
    <source>
        <dbReference type="SAM" id="Phobius"/>
    </source>
</evidence>
<evidence type="ECO:0008006" key="8">
    <source>
        <dbReference type="Google" id="ProtNLM"/>
    </source>
</evidence>
<feature type="transmembrane region" description="Helical" evidence="5">
    <location>
        <begin position="147"/>
        <end position="166"/>
    </location>
</feature>